<dbReference type="EMBL" id="JACAGK010000069">
    <property type="protein sequence ID" value="MDM1050062.1"/>
    <property type="molecule type" value="Genomic_DNA"/>
</dbReference>
<accession>A0ABT7NS46</accession>
<dbReference type="RefSeq" id="WP_286652230.1">
    <property type="nucleotide sequence ID" value="NZ_JACAGK010000069.1"/>
</dbReference>
<reference evidence="5" key="1">
    <citation type="submission" date="2020-06" db="EMBL/GenBank/DDBJ databases">
        <authorList>
            <person name="Dong N."/>
        </authorList>
    </citation>
    <scope>NUCLEOTIDE SEQUENCE</scope>
    <source>
        <strain evidence="5">R1692</strain>
    </source>
</reference>
<sequence length="238" mass="27053">MNVEQQLNTLRFHGMERQWKAMKETRQIGKLALEEGLTLLLQAESDSRFELRFERLKKNAAFRYQASIEEINMDPSRGIDKIQLMDLATGQYIERAEPIIIVGATGCGKSFMASALGLRACAQGKRVAYFSMQKLLLRTKMARLDGSIHKLLMKLSKVELLIMDDFGLVNLDQQQRIDLMEIIEDRHAKCSTIIASQLPVASWHAVIGDDTLSDAILDRIVHTSHRIELNGESLRKKK</sequence>
<comment type="similarity">
    <text evidence="1">Belongs to the IS21/IS1162 putative ATP-binding protein family.</text>
</comment>
<keyword evidence="6" id="KW-1185">Reference proteome</keyword>
<gene>
    <name evidence="5" type="ORF">HX018_17625</name>
</gene>
<dbReference type="Pfam" id="PF01695">
    <property type="entry name" value="IstB_IS21"/>
    <property type="match status" value="1"/>
</dbReference>
<protein>
    <submittedName>
        <fullName evidence="5">ATP-binding protein</fullName>
    </submittedName>
</protein>
<dbReference type="Gene3D" id="3.40.50.300">
    <property type="entry name" value="P-loop containing nucleotide triphosphate hydrolases"/>
    <property type="match status" value="1"/>
</dbReference>
<feature type="domain" description="AAA+ ATPase" evidence="4">
    <location>
        <begin position="95"/>
        <end position="228"/>
    </location>
</feature>
<dbReference type="InterPro" id="IPR047661">
    <property type="entry name" value="IstB"/>
</dbReference>
<dbReference type="PANTHER" id="PTHR30050:SF4">
    <property type="entry name" value="ATP-BINDING PROTEIN RV3427C IN INSERTION SEQUENCE-RELATED"/>
    <property type="match status" value="1"/>
</dbReference>
<evidence type="ECO:0000256" key="1">
    <source>
        <dbReference type="ARBA" id="ARBA00008059"/>
    </source>
</evidence>
<proteinExistence type="inferred from homology"/>
<keyword evidence="2" id="KW-0547">Nucleotide-binding</keyword>
<dbReference type="Proteomes" id="UP001170954">
    <property type="component" value="Unassembled WGS sequence"/>
</dbReference>
<dbReference type="InterPro" id="IPR003593">
    <property type="entry name" value="AAA+_ATPase"/>
</dbReference>
<dbReference type="SMART" id="SM00382">
    <property type="entry name" value="AAA"/>
    <property type="match status" value="1"/>
</dbReference>
<name>A0ABT7NS46_9SPHI</name>
<evidence type="ECO:0000313" key="5">
    <source>
        <dbReference type="EMBL" id="MDM1050062.1"/>
    </source>
</evidence>
<dbReference type="GO" id="GO:0005524">
    <property type="term" value="F:ATP binding"/>
    <property type="evidence" value="ECO:0007669"/>
    <property type="project" value="UniProtKB-KW"/>
</dbReference>
<keyword evidence="3 5" id="KW-0067">ATP-binding</keyword>
<comment type="caution">
    <text evidence="5">The sequence shown here is derived from an EMBL/GenBank/DDBJ whole genome shotgun (WGS) entry which is preliminary data.</text>
</comment>
<dbReference type="NCBIfam" id="NF038214">
    <property type="entry name" value="IS21_help_AAA"/>
    <property type="match status" value="1"/>
</dbReference>
<evidence type="ECO:0000313" key="6">
    <source>
        <dbReference type="Proteomes" id="UP001170954"/>
    </source>
</evidence>
<evidence type="ECO:0000259" key="4">
    <source>
        <dbReference type="SMART" id="SM00382"/>
    </source>
</evidence>
<dbReference type="InterPro" id="IPR027417">
    <property type="entry name" value="P-loop_NTPase"/>
</dbReference>
<dbReference type="PANTHER" id="PTHR30050">
    <property type="entry name" value="CHROMOSOMAL REPLICATION INITIATOR PROTEIN DNAA"/>
    <property type="match status" value="1"/>
</dbReference>
<evidence type="ECO:0000256" key="3">
    <source>
        <dbReference type="ARBA" id="ARBA00022840"/>
    </source>
</evidence>
<organism evidence="5 6">
    <name type="scientific">Sphingobacterium hotanense</name>
    <dbReference type="NCBI Taxonomy" id="649196"/>
    <lineage>
        <taxon>Bacteria</taxon>
        <taxon>Pseudomonadati</taxon>
        <taxon>Bacteroidota</taxon>
        <taxon>Sphingobacteriia</taxon>
        <taxon>Sphingobacteriales</taxon>
        <taxon>Sphingobacteriaceae</taxon>
        <taxon>Sphingobacterium</taxon>
    </lineage>
</organism>
<dbReference type="CDD" id="cd00009">
    <property type="entry name" value="AAA"/>
    <property type="match status" value="1"/>
</dbReference>
<dbReference type="InterPro" id="IPR002611">
    <property type="entry name" value="IstB_ATP-bd"/>
</dbReference>
<dbReference type="PIRSF" id="PIRSF003073">
    <property type="entry name" value="DNAC_TnpB_IstB"/>
    <property type="match status" value="1"/>
</dbReference>
<reference evidence="5" key="2">
    <citation type="journal article" date="2022" name="Sci. Total Environ.">
        <title>Prevalence, transmission, and molecular epidemiology of tet(X)-positive bacteria among humans, animals, and environmental niches in China: An epidemiological, and genomic-based study.</title>
        <authorList>
            <person name="Dong N."/>
            <person name="Zeng Y."/>
            <person name="Cai C."/>
            <person name="Sun C."/>
            <person name="Lu J."/>
            <person name="Liu C."/>
            <person name="Zhou H."/>
            <person name="Sun Q."/>
            <person name="Shu L."/>
            <person name="Wang H."/>
            <person name="Wang Y."/>
            <person name="Wang S."/>
            <person name="Wu C."/>
            <person name="Chan E.W."/>
            <person name="Chen G."/>
            <person name="Shen Z."/>
            <person name="Chen S."/>
            <person name="Zhang R."/>
        </authorList>
    </citation>
    <scope>NUCLEOTIDE SEQUENCE</scope>
    <source>
        <strain evidence="5">R1692</strain>
    </source>
</reference>
<evidence type="ECO:0000256" key="2">
    <source>
        <dbReference type="ARBA" id="ARBA00022741"/>
    </source>
</evidence>
<dbReference type="InterPro" id="IPR028350">
    <property type="entry name" value="DNAC/IstB-like"/>
</dbReference>
<dbReference type="SUPFAM" id="SSF52540">
    <property type="entry name" value="P-loop containing nucleoside triphosphate hydrolases"/>
    <property type="match status" value="1"/>
</dbReference>